<accession>A0A8S3WW32</accession>
<name>A0A8S3WW32_PARAO</name>
<sequence>MDPVIITPDDVAEAVRRAPNWKSPGLDRLHHYWLMVCHAVLARQFQEALNQKSLPSLFTTGITHLVPKDQLRGKNMEQAKISSQELMNQLNLANKALWTTSDLPEATLRRLQIGCALCGNPSLVLLDEPTSGLDVEYRREIWDMLLISRLERVCAACWRSATREFRDQHDSNRPSLSEAILPDVGSSSDLNIPEPPPLPQQNLHTTHVRSNPTITSSVYKRAASTSKHCIFVNCFETERLLVPSSKKDLLLLNNKFYVPPAARICLHHLDHGRWSELTSQLKDFTGSQFDSIMRIMQ</sequence>
<comment type="caution">
    <text evidence="1">The sequence shown here is derived from an EMBL/GenBank/DDBJ whole genome shotgun (WGS) entry which is preliminary data.</text>
</comment>
<dbReference type="PANTHER" id="PTHR43038:SF3">
    <property type="entry name" value="ABC TRANSPORTER G FAMILY MEMBER 20 ISOFORM X1"/>
    <property type="match status" value="1"/>
</dbReference>
<evidence type="ECO:0000313" key="1">
    <source>
        <dbReference type="EMBL" id="CAG4980694.1"/>
    </source>
</evidence>
<dbReference type="Proteomes" id="UP000691718">
    <property type="component" value="Unassembled WGS sequence"/>
</dbReference>
<dbReference type="OrthoDB" id="10255969at2759"/>
<dbReference type="AlphaFoldDB" id="A0A8S3WW32"/>
<dbReference type="EMBL" id="CAJQZP010000714">
    <property type="protein sequence ID" value="CAG4980694.1"/>
    <property type="molecule type" value="Genomic_DNA"/>
</dbReference>
<proteinExistence type="predicted"/>
<gene>
    <name evidence="1" type="ORF">PAPOLLO_LOCUS10104</name>
</gene>
<organism evidence="1 2">
    <name type="scientific">Parnassius apollo</name>
    <name type="common">Apollo butterfly</name>
    <name type="synonym">Papilio apollo</name>
    <dbReference type="NCBI Taxonomy" id="110799"/>
    <lineage>
        <taxon>Eukaryota</taxon>
        <taxon>Metazoa</taxon>
        <taxon>Ecdysozoa</taxon>
        <taxon>Arthropoda</taxon>
        <taxon>Hexapoda</taxon>
        <taxon>Insecta</taxon>
        <taxon>Pterygota</taxon>
        <taxon>Neoptera</taxon>
        <taxon>Endopterygota</taxon>
        <taxon>Lepidoptera</taxon>
        <taxon>Glossata</taxon>
        <taxon>Ditrysia</taxon>
        <taxon>Papilionoidea</taxon>
        <taxon>Papilionidae</taxon>
        <taxon>Parnassiinae</taxon>
        <taxon>Parnassini</taxon>
        <taxon>Parnassius</taxon>
        <taxon>Parnassius</taxon>
    </lineage>
</organism>
<evidence type="ECO:0000313" key="2">
    <source>
        <dbReference type="Proteomes" id="UP000691718"/>
    </source>
</evidence>
<keyword evidence="2" id="KW-1185">Reference proteome</keyword>
<dbReference type="PANTHER" id="PTHR43038">
    <property type="entry name" value="ATP-BINDING CASSETTE, SUB-FAMILY H, MEMBER 1"/>
    <property type="match status" value="1"/>
</dbReference>
<protein>
    <submittedName>
        <fullName evidence="1">(apollo) hypothetical protein</fullName>
    </submittedName>
</protein>
<reference evidence="1" key="1">
    <citation type="submission" date="2021-04" db="EMBL/GenBank/DDBJ databases">
        <authorList>
            <person name="Tunstrom K."/>
        </authorList>
    </citation>
    <scope>NUCLEOTIDE SEQUENCE</scope>
</reference>